<evidence type="ECO:0000313" key="2">
    <source>
        <dbReference type="EMBL" id="TWR30029.1"/>
    </source>
</evidence>
<evidence type="ECO:0000256" key="1">
    <source>
        <dbReference type="SAM" id="SignalP"/>
    </source>
</evidence>
<dbReference type="InterPro" id="IPR025366">
    <property type="entry name" value="DUF4270"/>
</dbReference>
<dbReference type="Proteomes" id="UP000320042">
    <property type="component" value="Unassembled WGS sequence"/>
</dbReference>
<dbReference type="EMBL" id="VOEJ01000003">
    <property type="protein sequence ID" value="TWR30029.1"/>
    <property type="molecule type" value="Genomic_DNA"/>
</dbReference>
<dbReference type="AlphaFoldDB" id="A0A563UFJ0"/>
<name>A0A563UFJ0_9SPHI</name>
<sequence>MKFYKLGLLTLLISLFILSSCKNQDEIGLGVDPGNQLNGSMIVDSSMTVATIPDDTVATVGLSRSALSYFNDPVFGVTQSDIAASLSLPGRTAYTIPTGVLSIDSAMLILPYAAGFYGDSLTSRFKLNVHQLQEQVKASTTYFSNKTWSYNQDVIGTKIFTARPNDSVRVYNIVAGKADTLVRLVPQVRVPMNTAFIYNNLFEGDNNLKSDAIFQNAFKGLFITLNKNQTTGPGGNIMLNMDSARIAVYYKSRNSTSGVVDTAMVTMPVTPTQHAVNIKHTYSSTIQAAISNPTASNNFYLQGLAGLRGKITFPNIKNVVAGLGNVVLNRVELVVKVAPGTNIPYAPASKLTLYQLDIAGQRALLPDANTADTRGANALSAFGGYYMKSTGEYHFTVTAYIQDLIRDRAKDYGLYIAPVNPTISTTAIDIAATPSYAERSVIAGKNSSNRIRLNITYTKINRKTIAAFNCLLIKRWQPLYFFVLPRHRI</sequence>
<accession>A0A563UFJ0</accession>
<feature type="signal peptide" evidence="1">
    <location>
        <begin position="1"/>
        <end position="23"/>
    </location>
</feature>
<dbReference type="OrthoDB" id="1466062at2"/>
<reference evidence="2 3" key="1">
    <citation type="submission" date="2019-07" db="EMBL/GenBank/DDBJ databases">
        <authorList>
            <person name="Kim J."/>
        </authorList>
    </citation>
    <scope>NUCLEOTIDE SEQUENCE [LARGE SCALE GENOMIC DNA]</scope>
    <source>
        <strain evidence="3">dk17</strain>
    </source>
</reference>
<proteinExistence type="predicted"/>
<keyword evidence="3" id="KW-1185">Reference proteome</keyword>
<protein>
    <submittedName>
        <fullName evidence="2">DUF4270 domain-containing protein</fullName>
    </submittedName>
</protein>
<feature type="chain" id="PRO_5021699164" evidence="1">
    <location>
        <begin position="24"/>
        <end position="489"/>
    </location>
</feature>
<evidence type="ECO:0000313" key="3">
    <source>
        <dbReference type="Proteomes" id="UP000320042"/>
    </source>
</evidence>
<dbReference type="PROSITE" id="PS51257">
    <property type="entry name" value="PROKAR_LIPOPROTEIN"/>
    <property type="match status" value="1"/>
</dbReference>
<dbReference type="RefSeq" id="WP_146381595.1">
    <property type="nucleotide sequence ID" value="NZ_VOEJ01000003.1"/>
</dbReference>
<organism evidence="2 3">
    <name type="scientific">Mucilaginibacter pallidiroseus</name>
    <dbReference type="NCBI Taxonomy" id="2599295"/>
    <lineage>
        <taxon>Bacteria</taxon>
        <taxon>Pseudomonadati</taxon>
        <taxon>Bacteroidota</taxon>
        <taxon>Sphingobacteriia</taxon>
        <taxon>Sphingobacteriales</taxon>
        <taxon>Sphingobacteriaceae</taxon>
        <taxon>Mucilaginibacter</taxon>
    </lineage>
</organism>
<keyword evidence="1" id="KW-0732">Signal</keyword>
<dbReference type="Pfam" id="PF14092">
    <property type="entry name" value="DUF4270"/>
    <property type="match status" value="1"/>
</dbReference>
<gene>
    <name evidence="2" type="ORF">FPZ43_09285</name>
</gene>
<comment type="caution">
    <text evidence="2">The sequence shown here is derived from an EMBL/GenBank/DDBJ whole genome shotgun (WGS) entry which is preliminary data.</text>
</comment>